<dbReference type="eggNOG" id="ENOG5032U4N">
    <property type="taxonomic scope" value="Bacteria"/>
</dbReference>
<dbReference type="HOGENOM" id="CLU_1364774_0_0_9"/>
<proteinExistence type="predicted"/>
<dbReference type="OrthoDB" id="2307739at2"/>
<feature type="domain" description="SHOCT" evidence="1">
    <location>
        <begin position="173"/>
        <end position="200"/>
    </location>
</feature>
<accession>C2EMA4</accession>
<dbReference type="RefSeq" id="WP_007125330.1">
    <property type="nucleotide sequence ID" value="NZ_AZFO01000045.1"/>
</dbReference>
<organism evidence="3 4">
    <name type="scientific">Lactobacillus ultunensis DSM 16047</name>
    <dbReference type="NCBI Taxonomy" id="525365"/>
    <lineage>
        <taxon>Bacteria</taxon>
        <taxon>Bacillati</taxon>
        <taxon>Bacillota</taxon>
        <taxon>Bacilli</taxon>
        <taxon>Lactobacillales</taxon>
        <taxon>Lactobacillaceae</taxon>
        <taxon>Lactobacillus</taxon>
    </lineage>
</organism>
<keyword evidence="4" id="KW-1185">Reference proteome</keyword>
<evidence type="ECO:0000259" key="1">
    <source>
        <dbReference type="Pfam" id="PF09851"/>
    </source>
</evidence>
<dbReference type="Pfam" id="PF09851">
    <property type="entry name" value="SHOCT"/>
    <property type="match status" value="1"/>
</dbReference>
<gene>
    <name evidence="3" type="ORF">HMPREF0548_0800</name>
</gene>
<dbReference type="EMBL" id="ACGU01000041">
    <property type="protein sequence ID" value="EEJ72333.1"/>
    <property type="molecule type" value="Genomic_DNA"/>
</dbReference>
<comment type="caution">
    <text evidence="3">The sequence shown here is derived from an EMBL/GenBank/DDBJ whole genome shotgun (WGS) entry which is preliminary data.</text>
</comment>
<evidence type="ECO:0000259" key="2">
    <source>
        <dbReference type="Pfam" id="PF14470"/>
    </source>
</evidence>
<dbReference type="Proteomes" id="UP000005583">
    <property type="component" value="Unassembled WGS sequence"/>
</dbReference>
<evidence type="ECO:0008006" key="5">
    <source>
        <dbReference type="Google" id="ProtNLM"/>
    </source>
</evidence>
<sequence length="202" mass="22858">MGLFDLFSKKQKKANQTFLAQQRSQQAIAKIKKLDLPADFKQQLIDAEVYEIWLSSKELRPLVNLMQDGEKIEYATVGINEKNATVLLACTNQRLIILSKKMTGESGKTIPLAQIKSVVLKHQLMYDELTLIVGNDTLDINSIDKTTAPIFAENLKKWSKIAQGNSNLDEQVEQIKKLKELLDQGILTEAEFKAKKKKILDI</sequence>
<dbReference type="PATRIC" id="fig|525365.8.peg.1590"/>
<evidence type="ECO:0000313" key="3">
    <source>
        <dbReference type="EMBL" id="EEJ72333.1"/>
    </source>
</evidence>
<feature type="domain" description="YokE-like PH" evidence="2">
    <location>
        <begin position="66"/>
        <end position="156"/>
    </location>
</feature>
<name>C2EMA4_9LACO</name>
<evidence type="ECO:0000313" key="4">
    <source>
        <dbReference type="Proteomes" id="UP000005583"/>
    </source>
</evidence>
<dbReference type="AlphaFoldDB" id="C2EMA4"/>
<protein>
    <recommendedName>
        <fullName evidence="5">SHOCT domain-containing protein</fullName>
    </recommendedName>
</protein>
<reference evidence="3 4" key="1">
    <citation type="submission" date="2009-01" db="EMBL/GenBank/DDBJ databases">
        <authorList>
            <person name="Qin X."/>
            <person name="Bachman B."/>
            <person name="Battles P."/>
            <person name="Bell A."/>
            <person name="Bess C."/>
            <person name="Bickham C."/>
            <person name="Chaboub L."/>
            <person name="Chen D."/>
            <person name="Coyle M."/>
            <person name="Deiros D.R."/>
            <person name="Dinh H."/>
            <person name="Forbes L."/>
            <person name="Fowler G."/>
            <person name="Francisco L."/>
            <person name="Fu Q."/>
            <person name="Gubbala S."/>
            <person name="Hale W."/>
            <person name="Han Y."/>
            <person name="Hemphill L."/>
            <person name="Highlander S.K."/>
            <person name="Hirani K."/>
            <person name="Hogues M."/>
            <person name="Jackson L."/>
            <person name="Jakkamsetti A."/>
            <person name="Javaid M."/>
            <person name="Jiang H."/>
            <person name="Korchina V."/>
            <person name="Kovar C."/>
            <person name="Lara F."/>
            <person name="Lee S."/>
            <person name="Mata R."/>
            <person name="Mathew T."/>
            <person name="Moen C."/>
            <person name="Morales K."/>
            <person name="Munidasa M."/>
            <person name="Nazareth L."/>
            <person name="Ngo R."/>
            <person name="Nguyen L."/>
            <person name="Okwuonu G."/>
            <person name="Ongeri F."/>
            <person name="Patil S."/>
            <person name="Petrosino J."/>
            <person name="Pham C."/>
            <person name="Pham P."/>
            <person name="Pu L.-L."/>
            <person name="Puazo M."/>
            <person name="Raj R."/>
            <person name="Reid J."/>
            <person name="Rouhana J."/>
            <person name="Saada N."/>
            <person name="Shang Y."/>
            <person name="Simmons D."/>
            <person name="Thornton R."/>
            <person name="Warren J."/>
            <person name="Weissenberger G."/>
            <person name="Zhang J."/>
            <person name="Zhang L."/>
            <person name="Zhou C."/>
            <person name="Zhu D."/>
            <person name="Muzny D."/>
            <person name="Worley K."/>
            <person name="Gibbs R."/>
        </authorList>
    </citation>
    <scope>NUCLEOTIDE SEQUENCE [LARGE SCALE GENOMIC DNA]</scope>
    <source>
        <strain evidence="3 4">DSM 16047</strain>
    </source>
</reference>
<dbReference type="InterPro" id="IPR039519">
    <property type="entry name" value="YokE-like_PH"/>
</dbReference>
<dbReference type="InterPro" id="IPR018649">
    <property type="entry name" value="SHOCT"/>
</dbReference>
<dbReference type="Pfam" id="PF14470">
    <property type="entry name" value="bPH_3"/>
    <property type="match status" value="1"/>
</dbReference>